<proteinExistence type="predicted"/>
<evidence type="ECO:0000313" key="2">
    <source>
        <dbReference type="Proteomes" id="UP000055019"/>
    </source>
</evidence>
<organism evidence="1 2">
    <name type="scientific">Caballeronia arvi</name>
    <dbReference type="NCBI Taxonomy" id="1777135"/>
    <lineage>
        <taxon>Bacteria</taxon>
        <taxon>Pseudomonadati</taxon>
        <taxon>Pseudomonadota</taxon>
        <taxon>Betaproteobacteria</taxon>
        <taxon>Burkholderiales</taxon>
        <taxon>Burkholderiaceae</taxon>
        <taxon>Caballeronia</taxon>
    </lineage>
</organism>
<sequence length="176" mass="20090">MLTYKFISPRGAVLSRLRIPFALTWRAERGSLRVQKSDTERMFGQRGSFFVPMEELFDSHILPDAYGSAVGQLVIATDPAHSDSGCEPDWDSLRSAYIRGSRGFGLALAQRMFTHPWFEWDLRFVATQLATTSKDLQATLFRDAYSYESALRRCRRLHGMLERGHSGCFFTRVAEP</sequence>
<name>A0A158KQY0_9BURK</name>
<dbReference type="Proteomes" id="UP000055019">
    <property type="component" value="Unassembled WGS sequence"/>
</dbReference>
<dbReference type="EMBL" id="FCOM02000045">
    <property type="protein sequence ID" value="SAL83139.1"/>
    <property type="molecule type" value="Genomic_DNA"/>
</dbReference>
<gene>
    <name evidence="1" type="ORF">AWB74_06502</name>
</gene>
<comment type="caution">
    <text evidence="1">The sequence shown here is derived from an EMBL/GenBank/DDBJ whole genome shotgun (WGS) entry which is preliminary data.</text>
</comment>
<protein>
    <submittedName>
        <fullName evidence="1">Uncharacterized protein</fullName>
    </submittedName>
</protein>
<reference evidence="1" key="1">
    <citation type="submission" date="2016-01" db="EMBL/GenBank/DDBJ databases">
        <authorList>
            <person name="Peeters C."/>
        </authorList>
    </citation>
    <scope>NUCLEOTIDE SEQUENCE [LARGE SCALE GENOMIC DNA]</scope>
    <source>
        <strain evidence="1">LMG 29317</strain>
    </source>
</reference>
<keyword evidence="2" id="KW-1185">Reference proteome</keyword>
<accession>A0A158KQY0</accession>
<dbReference type="AlphaFoldDB" id="A0A158KQY0"/>
<evidence type="ECO:0000313" key="1">
    <source>
        <dbReference type="EMBL" id="SAL83139.1"/>
    </source>
</evidence>